<dbReference type="SUPFAM" id="SSF50978">
    <property type="entry name" value="WD40 repeat-like"/>
    <property type="match status" value="1"/>
</dbReference>
<feature type="repeat" description="WD" evidence="3">
    <location>
        <begin position="392"/>
        <end position="434"/>
    </location>
</feature>
<dbReference type="InterPro" id="IPR020472">
    <property type="entry name" value="WD40_PAC1"/>
</dbReference>
<dbReference type="InterPro" id="IPR015943">
    <property type="entry name" value="WD40/YVTN_repeat-like_dom_sf"/>
</dbReference>
<dbReference type="InterPro" id="IPR040324">
    <property type="entry name" value="WDR44/Dgr2"/>
</dbReference>
<dbReference type="PRINTS" id="PR00320">
    <property type="entry name" value="GPROTEINBRPT"/>
</dbReference>
<dbReference type="GeneID" id="30992908"/>
<feature type="compositionally biased region" description="Basic and acidic residues" evidence="4">
    <location>
        <begin position="264"/>
        <end position="273"/>
    </location>
</feature>
<protein>
    <submittedName>
        <fullName evidence="5">WD40 repeat-like protein</fullName>
    </submittedName>
</protein>
<sequence>MSNSPVTTPKHKKTSSLDIGNSSGRVSRSGGSAHSSGRKSLFNKILRRRSDLIPESIGSSSTKVSQGSIDSPLAQKTNSGDRNGSVSRKSSKNRRSKRFSLGSSSSIIADDNSSVYDYHEGDTREGSIHSDILSSQTSSISDESLDAAIRYSTNFENHDYNEKLTFPTVDAPESELVDDEPIWSGLTFESLVTPKYTKAARKNKHAPRIVNNLFLAQELNTENLSFDHEVQSSDEEADLENNEKETGGSDAKASKTHLGYPGIDEEHNEKSDPNKNTQAEIYVMEFSRDGKYLAAAGKDSTIKIWKVILSPLSRLESKNVEQDGGSTAKSSNARDKLFTSAPVFHQEPMCVFEGHTNSILSLDWSKNNFLITGSMDRTAKLWHVDRPNCLQTFQHEDFVTGVKFHPTDDRFFLSGSLDNEVRLWSVLENNVAFSKNIGDDVLVTALSFTPDGSHCLVGGFNGTITLLETRGLHFIYKYEVKEKSIVHPFINKNGNKITGIKVFENEAVSTMSLKNDLFKKWNVLITTNDSKVRLVNSSLKKLVTRFKGLSNNSSSIVASMSDDHHYIISGSEDHWCYIWENNNYIINNKLRLALKDLVLEGKHHINDLNKKHKIYNKIIKRNKLLKKLNFQQFLEDDASAYEYVSNENSSYTTFHAHHSKVNVALFAPESTKRLLEFSDDIIFDLVKRGRKFGLDEPKGTVDGTTTNSTLSLQPFQDNALGHIIVSADQRGIIRIFRQDAAHEVRKKLIDMQKHNK</sequence>
<reference evidence="6" key="1">
    <citation type="submission" date="2016-05" db="EMBL/GenBank/DDBJ databases">
        <title>Comparative genomics of biotechnologically important yeasts.</title>
        <authorList>
            <consortium name="DOE Joint Genome Institute"/>
            <person name="Riley R."/>
            <person name="Haridas S."/>
            <person name="Wolfe K.H."/>
            <person name="Lopes M.R."/>
            <person name="Hittinger C.T."/>
            <person name="Goker M."/>
            <person name="Salamov A."/>
            <person name="Wisecaver J."/>
            <person name="Long T.M."/>
            <person name="Aerts A.L."/>
            <person name="Barry K."/>
            <person name="Choi C."/>
            <person name="Clum A."/>
            <person name="Coughlan A.Y."/>
            <person name="Deshpande S."/>
            <person name="Douglass A.P."/>
            <person name="Hanson S.J."/>
            <person name="Klenk H.-P."/>
            <person name="Labutti K."/>
            <person name="Lapidus A."/>
            <person name="Lindquist E."/>
            <person name="Lipzen A."/>
            <person name="Meier-Kolthoff J.P."/>
            <person name="Ohm R.A."/>
            <person name="Otillar R.P."/>
            <person name="Pangilinan J."/>
            <person name="Peng Y."/>
            <person name="Rokas A."/>
            <person name="Rosa C.A."/>
            <person name="Scheuner C."/>
            <person name="Sibirny A.A."/>
            <person name="Slot J.C."/>
            <person name="Stielow J.B."/>
            <person name="Sun H."/>
            <person name="Kurtzman C.P."/>
            <person name="Blackwell M."/>
            <person name="Grigoriev I.V."/>
            <person name="Jeffries T.W."/>
        </authorList>
    </citation>
    <scope>NUCLEOTIDE SEQUENCE [LARGE SCALE GENOMIC DNA]</scope>
    <source>
        <strain evidence="6">NRRL Y-1933</strain>
    </source>
</reference>
<name>A0A1E4RNJ6_9ASCO</name>
<evidence type="ECO:0000256" key="3">
    <source>
        <dbReference type="PROSITE-ProRule" id="PRU00221"/>
    </source>
</evidence>
<keyword evidence="2" id="KW-0677">Repeat</keyword>
<evidence type="ECO:0000313" key="5">
    <source>
        <dbReference type="EMBL" id="ODV68665.1"/>
    </source>
</evidence>
<dbReference type="OrthoDB" id="1932312at2759"/>
<dbReference type="PANTHER" id="PTHR14221:SF0">
    <property type="entry name" value="WD REPEAT-CONTAINING PROTEIN 44"/>
    <property type="match status" value="1"/>
</dbReference>
<feature type="compositionally biased region" description="Basic residues" evidence="4">
    <location>
        <begin position="89"/>
        <end position="98"/>
    </location>
</feature>
<feature type="compositionally biased region" description="Low complexity" evidence="4">
    <location>
        <begin position="20"/>
        <end position="40"/>
    </location>
</feature>
<dbReference type="Proteomes" id="UP000095085">
    <property type="component" value="Unassembled WGS sequence"/>
</dbReference>
<proteinExistence type="predicted"/>
<dbReference type="SMART" id="SM00320">
    <property type="entry name" value="WD40"/>
    <property type="match status" value="6"/>
</dbReference>
<gene>
    <name evidence="5" type="ORF">HYPBUDRAFT_104611</name>
</gene>
<feature type="repeat" description="WD" evidence="3">
    <location>
        <begin position="274"/>
        <end position="307"/>
    </location>
</feature>
<keyword evidence="1 3" id="KW-0853">WD repeat</keyword>
<feature type="non-terminal residue" evidence="5">
    <location>
        <position position="756"/>
    </location>
</feature>
<feature type="compositionally biased region" description="Polar residues" evidence="4">
    <location>
        <begin position="57"/>
        <end position="81"/>
    </location>
</feature>
<dbReference type="AlphaFoldDB" id="A0A1E4RNJ6"/>
<evidence type="ECO:0000256" key="4">
    <source>
        <dbReference type="SAM" id="MobiDB-lite"/>
    </source>
</evidence>
<dbReference type="EMBL" id="KV454539">
    <property type="protein sequence ID" value="ODV68665.1"/>
    <property type="molecule type" value="Genomic_DNA"/>
</dbReference>
<dbReference type="Gene3D" id="2.130.10.10">
    <property type="entry name" value="YVTN repeat-like/Quinoprotein amine dehydrogenase"/>
    <property type="match status" value="1"/>
</dbReference>
<dbReference type="InterPro" id="IPR036322">
    <property type="entry name" value="WD40_repeat_dom_sf"/>
</dbReference>
<feature type="repeat" description="WD" evidence="3">
    <location>
        <begin position="352"/>
        <end position="392"/>
    </location>
</feature>
<evidence type="ECO:0000313" key="6">
    <source>
        <dbReference type="Proteomes" id="UP000095085"/>
    </source>
</evidence>
<dbReference type="Pfam" id="PF00400">
    <property type="entry name" value="WD40"/>
    <property type="match status" value="5"/>
</dbReference>
<dbReference type="InterPro" id="IPR001680">
    <property type="entry name" value="WD40_rpt"/>
</dbReference>
<feature type="region of interest" description="Disordered" evidence="4">
    <location>
        <begin position="1"/>
        <end position="105"/>
    </location>
</feature>
<accession>A0A1E4RNJ6</accession>
<dbReference type="PROSITE" id="PS50082">
    <property type="entry name" value="WD_REPEATS_2"/>
    <property type="match status" value="3"/>
</dbReference>
<dbReference type="PANTHER" id="PTHR14221">
    <property type="entry name" value="WD REPEAT DOMAIN 44"/>
    <property type="match status" value="1"/>
</dbReference>
<dbReference type="RefSeq" id="XP_020077732.1">
    <property type="nucleotide sequence ID" value="XM_020218358.1"/>
</dbReference>
<evidence type="ECO:0000256" key="2">
    <source>
        <dbReference type="ARBA" id="ARBA00022737"/>
    </source>
</evidence>
<organism evidence="5 6">
    <name type="scientific">Hyphopichia burtonii NRRL Y-1933</name>
    <dbReference type="NCBI Taxonomy" id="984485"/>
    <lineage>
        <taxon>Eukaryota</taxon>
        <taxon>Fungi</taxon>
        <taxon>Dikarya</taxon>
        <taxon>Ascomycota</taxon>
        <taxon>Saccharomycotina</taxon>
        <taxon>Pichiomycetes</taxon>
        <taxon>Debaryomycetaceae</taxon>
        <taxon>Hyphopichia</taxon>
    </lineage>
</organism>
<keyword evidence="6" id="KW-1185">Reference proteome</keyword>
<evidence type="ECO:0000256" key="1">
    <source>
        <dbReference type="ARBA" id="ARBA00022574"/>
    </source>
</evidence>
<dbReference type="STRING" id="984485.A0A1E4RNJ6"/>
<feature type="region of interest" description="Disordered" evidence="4">
    <location>
        <begin position="228"/>
        <end position="276"/>
    </location>
</feature>
<dbReference type="PROSITE" id="PS50294">
    <property type="entry name" value="WD_REPEATS_REGION"/>
    <property type="match status" value="3"/>
</dbReference>